<dbReference type="PROSITE" id="PS01125">
    <property type="entry name" value="ROK"/>
    <property type="match status" value="1"/>
</dbReference>
<dbReference type="SUPFAM" id="SSF53067">
    <property type="entry name" value="Actin-like ATPase domain"/>
    <property type="match status" value="1"/>
</dbReference>
<dbReference type="Pfam" id="PF00480">
    <property type="entry name" value="ROK"/>
    <property type="match status" value="1"/>
</dbReference>
<dbReference type="CDD" id="cd24066">
    <property type="entry name" value="ASKHA_NBD_ROK_EcFRK-like"/>
    <property type="match status" value="1"/>
</dbReference>
<evidence type="ECO:0000313" key="2">
    <source>
        <dbReference type="EMBL" id="RDE19910.1"/>
    </source>
</evidence>
<comment type="caution">
    <text evidence="2">The sequence shown here is derived from an EMBL/GenBank/DDBJ whole genome shotgun (WGS) entry which is preliminary data.</text>
</comment>
<dbReference type="Gene3D" id="3.30.420.40">
    <property type="match status" value="2"/>
</dbReference>
<evidence type="ECO:0000256" key="1">
    <source>
        <dbReference type="ARBA" id="ARBA00023277"/>
    </source>
</evidence>
<dbReference type="OrthoDB" id="9810372at2"/>
<keyword evidence="3" id="KW-1185">Reference proteome</keyword>
<dbReference type="InterPro" id="IPR043129">
    <property type="entry name" value="ATPase_NBD"/>
</dbReference>
<gene>
    <name evidence="2" type="ORF">DV711_13665</name>
</gene>
<dbReference type="PANTHER" id="PTHR18964:SF174">
    <property type="entry name" value="D-ALLOSE KINASE-RELATED"/>
    <property type="match status" value="1"/>
</dbReference>
<dbReference type="PANTHER" id="PTHR18964">
    <property type="entry name" value="ROK (REPRESSOR, ORF, KINASE) FAMILY"/>
    <property type="match status" value="1"/>
</dbReference>
<proteinExistence type="predicted"/>
<dbReference type="Proteomes" id="UP000253769">
    <property type="component" value="Unassembled WGS sequence"/>
</dbReference>
<evidence type="ECO:0000313" key="3">
    <source>
        <dbReference type="Proteomes" id="UP000253769"/>
    </source>
</evidence>
<dbReference type="RefSeq" id="WP_114696254.1">
    <property type="nucleotide sequence ID" value="NZ_QQOH01000003.1"/>
</dbReference>
<sequence>MQIGIDLGGSKIELAALDPQGQRCYSQRVATPAGDYLATVESIIELVEAAEQELGQQGSVGICIPGTLSPDHGRVKNANSTCLIGQPLDLDLQHRLKRPVRLANDADCFALSEAIDGAGKGAQTLFGVILGTGVGGGIVHRQQLLSGPNRIAGEWGHNSLPWPTEEDLPALPCYCGKRGCIETYLSGPGLAAHHQQRYDQLLNAEELVRLAKSGDLQAQDSLGRYYDQLARALAGVINLLDPEVIVLGGGLSNIKRLYSEIPSRWGDYVFSDRVNTQLVAAQHGDASGVRGAAWLWPPQDTSEYS</sequence>
<protein>
    <submittedName>
        <fullName evidence="2">ROK family protein</fullName>
    </submittedName>
</protein>
<keyword evidence="1" id="KW-0119">Carbohydrate metabolism</keyword>
<dbReference type="InterPro" id="IPR049874">
    <property type="entry name" value="ROK_cs"/>
</dbReference>
<dbReference type="AlphaFoldDB" id="A0A369WD02"/>
<dbReference type="EMBL" id="QQOH01000003">
    <property type="protein sequence ID" value="RDE19910.1"/>
    <property type="molecule type" value="Genomic_DNA"/>
</dbReference>
<dbReference type="GO" id="GO:0004396">
    <property type="term" value="F:hexokinase activity"/>
    <property type="evidence" value="ECO:0007669"/>
    <property type="project" value="TreeGrafter"/>
</dbReference>
<dbReference type="InterPro" id="IPR000600">
    <property type="entry name" value="ROK"/>
</dbReference>
<accession>A0A369WD02</accession>
<name>A0A369WD02_9GAMM</name>
<reference evidence="2 3" key="1">
    <citation type="submission" date="2018-07" db="EMBL/GenBank/DDBJ databases">
        <title>Motiliproteus coralliicola sp. nov., a bacterium isolated from Coral.</title>
        <authorList>
            <person name="Wang G."/>
        </authorList>
    </citation>
    <scope>NUCLEOTIDE SEQUENCE [LARGE SCALE GENOMIC DNA]</scope>
    <source>
        <strain evidence="2 3">C34</strain>
    </source>
</reference>
<organism evidence="2 3">
    <name type="scientific">Motiliproteus coralliicola</name>
    <dbReference type="NCBI Taxonomy" id="2283196"/>
    <lineage>
        <taxon>Bacteria</taxon>
        <taxon>Pseudomonadati</taxon>
        <taxon>Pseudomonadota</taxon>
        <taxon>Gammaproteobacteria</taxon>
        <taxon>Oceanospirillales</taxon>
        <taxon>Oceanospirillaceae</taxon>
        <taxon>Motiliproteus</taxon>
    </lineage>
</organism>